<dbReference type="EMBL" id="CM055762">
    <property type="protein sequence ID" value="KAJ7985720.1"/>
    <property type="molecule type" value="Genomic_DNA"/>
</dbReference>
<keyword evidence="2" id="KW-1185">Reference proteome</keyword>
<accession>A0ACC2F2X0</accession>
<evidence type="ECO:0000313" key="1">
    <source>
        <dbReference type="EMBL" id="KAJ7985720.1"/>
    </source>
</evidence>
<organism evidence="1 2">
    <name type="scientific">Dallia pectoralis</name>
    <name type="common">Alaska blackfish</name>
    <dbReference type="NCBI Taxonomy" id="75939"/>
    <lineage>
        <taxon>Eukaryota</taxon>
        <taxon>Metazoa</taxon>
        <taxon>Chordata</taxon>
        <taxon>Craniata</taxon>
        <taxon>Vertebrata</taxon>
        <taxon>Euteleostomi</taxon>
        <taxon>Actinopterygii</taxon>
        <taxon>Neopterygii</taxon>
        <taxon>Teleostei</taxon>
        <taxon>Protacanthopterygii</taxon>
        <taxon>Esociformes</taxon>
        <taxon>Umbridae</taxon>
        <taxon>Dallia</taxon>
    </lineage>
</organism>
<dbReference type="Proteomes" id="UP001157502">
    <property type="component" value="Chromosome 35"/>
</dbReference>
<evidence type="ECO:0000313" key="2">
    <source>
        <dbReference type="Proteomes" id="UP001157502"/>
    </source>
</evidence>
<reference evidence="1" key="1">
    <citation type="submission" date="2021-05" db="EMBL/GenBank/DDBJ databases">
        <authorList>
            <person name="Pan Q."/>
            <person name="Jouanno E."/>
            <person name="Zahm M."/>
            <person name="Klopp C."/>
            <person name="Cabau C."/>
            <person name="Louis A."/>
            <person name="Berthelot C."/>
            <person name="Parey E."/>
            <person name="Roest Crollius H."/>
            <person name="Montfort J."/>
            <person name="Robinson-Rechavi M."/>
            <person name="Bouchez O."/>
            <person name="Lampietro C."/>
            <person name="Lopez Roques C."/>
            <person name="Donnadieu C."/>
            <person name="Postlethwait J."/>
            <person name="Bobe J."/>
            <person name="Dillon D."/>
            <person name="Chandos A."/>
            <person name="von Hippel F."/>
            <person name="Guiguen Y."/>
        </authorList>
    </citation>
    <scope>NUCLEOTIDE SEQUENCE</scope>
    <source>
        <strain evidence="1">YG-Jan2019</strain>
    </source>
</reference>
<gene>
    <name evidence="1" type="ORF">DPEC_G00343390</name>
</gene>
<comment type="caution">
    <text evidence="1">The sequence shown here is derived from an EMBL/GenBank/DDBJ whole genome shotgun (WGS) entry which is preliminary data.</text>
</comment>
<proteinExistence type="predicted"/>
<protein>
    <submittedName>
        <fullName evidence="1">Uncharacterized protein</fullName>
    </submittedName>
</protein>
<sequence length="84" mass="9932">MIQEETDRRTELEKELEKMKEELETLDYMKELGHSRPRFRVCPGFIAQEPPAEAQDILLDIRCREMLFQDEAEKKAFNDGSLSQ</sequence>
<name>A0ACC2F2X0_DALPE</name>